<dbReference type="Proteomes" id="UP001153365">
    <property type="component" value="Unassembled WGS sequence"/>
</dbReference>
<reference evidence="1" key="1">
    <citation type="submission" date="2022-06" db="EMBL/GenBank/DDBJ databases">
        <authorList>
            <consortium name="SYNGENTA / RWTH Aachen University"/>
        </authorList>
    </citation>
    <scope>NUCLEOTIDE SEQUENCE</scope>
</reference>
<organism evidence="1 2">
    <name type="scientific">Phakopsora pachyrhizi</name>
    <name type="common">Asian soybean rust disease fungus</name>
    <dbReference type="NCBI Taxonomy" id="170000"/>
    <lineage>
        <taxon>Eukaryota</taxon>
        <taxon>Fungi</taxon>
        <taxon>Dikarya</taxon>
        <taxon>Basidiomycota</taxon>
        <taxon>Pucciniomycotina</taxon>
        <taxon>Pucciniomycetes</taxon>
        <taxon>Pucciniales</taxon>
        <taxon>Phakopsoraceae</taxon>
        <taxon>Phakopsora</taxon>
    </lineage>
</organism>
<dbReference type="AlphaFoldDB" id="A0AAV0B9C8"/>
<comment type="caution">
    <text evidence="1">The sequence shown here is derived from an EMBL/GenBank/DDBJ whole genome shotgun (WGS) entry which is preliminary data.</text>
</comment>
<keyword evidence="2" id="KW-1185">Reference proteome</keyword>
<dbReference type="EMBL" id="CALTRL010004260">
    <property type="protein sequence ID" value="CAH7682738.1"/>
    <property type="molecule type" value="Genomic_DNA"/>
</dbReference>
<evidence type="ECO:0000313" key="2">
    <source>
        <dbReference type="Proteomes" id="UP001153365"/>
    </source>
</evidence>
<accession>A0AAV0B9C8</accession>
<evidence type="ECO:0000313" key="1">
    <source>
        <dbReference type="EMBL" id="CAH7682738.1"/>
    </source>
</evidence>
<protein>
    <submittedName>
        <fullName evidence="1">Uncharacterized protein</fullName>
    </submittedName>
</protein>
<proteinExistence type="predicted"/>
<name>A0AAV0B9C8_PHAPC</name>
<gene>
    <name evidence="1" type="ORF">PPACK8108_LOCUS15810</name>
</gene>
<sequence>MISNESNIFTNYFKISTRILSKMFALQTCFFLWLSPSLISRGRGMQGFSHMKSIGDKGEYPLLDSTSKNIEDFSNLQQNIHAYKSSHVAPPTYPVSMDFLNQNAEEFNNWEAEDFSLLHEWENPFSHPEPEIQLENQYNTQHKGNILSHSVRMIHQNLIDQPSNFQSLDYYLEDTWDFAPVEELTFSGPNHYKETHPRISFSKDQASSPIQPKFDGDLYGGNQINLVSNIDKFRYPDLSFVTENPQYIAIPHDEKITENPSINFLQNYHSISPQPSEMIYRVLDDYRNQNLNVLNINPSSSSHNSGLLIDKPEISHPKNSIDSNNLILGKSKRLKRKKNQKKIRKGEESDREKRDLLRILKEDFSTCSREAAQKFASGKQHGFMSARQLKQNQDKEAGYKTYIDSRVLNFINEYELKRGGKTKLHNERSLEKAEINLIGRRKTFRIIECVFRLQWDDCDLLKTAIHEFAHKFKNYEEATAHVLTPEHIKKISIIGITFMKIIASKYPKNSVSKNFGEDQSLQKYTVKFWEHCFTNHGDIKNGVKSFFKSIREDNSELDIDQIISTEFLRSKNTPVLMFSKIRHRITFKTGIDQIYLFSWFFCFFRTIIYYPELLLKTGCAPGMKLKRFIENGIMYFFQKEDTRL</sequence>